<proteinExistence type="predicted"/>
<evidence type="ECO:0000313" key="2">
    <source>
        <dbReference type="EMBL" id="UKK01658.2"/>
    </source>
</evidence>
<feature type="chain" id="PRO_5037609550" evidence="1">
    <location>
        <begin position="17"/>
        <end position="181"/>
    </location>
</feature>
<organism evidence="2 3">
    <name type="scientific">Theileria orientalis</name>
    <dbReference type="NCBI Taxonomy" id="68886"/>
    <lineage>
        <taxon>Eukaryota</taxon>
        <taxon>Sar</taxon>
        <taxon>Alveolata</taxon>
        <taxon>Apicomplexa</taxon>
        <taxon>Aconoidasida</taxon>
        <taxon>Piroplasmida</taxon>
        <taxon>Theileriidae</taxon>
        <taxon>Theileria</taxon>
    </lineage>
</organism>
<dbReference type="EMBL" id="CP056070">
    <property type="protein sequence ID" value="UKK01658.2"/>
    <property type="molecule type" value="Genomic_DNA"/>
</dbReference>
<feature type="signal peptide" evidence="1">
    <location>
        <begin position="1"/>
        <end position="16"/>
    </location>
</feature>
<evidence type="ECO:0000313" key="3">
    <source>
        <dbReference type="Proteomes" id="UP000244811"/>
    </source>
</evidence>
<reference evidence="2" key="1">
    <citation type="submission" date="2022-07" db="EMBL/GenBank/DDBJ databases">
        <title>Evaluation of T. orientalis genome assembly methods using nanopore sequencing and analysis of variation between genomes.</title>
        <authorList>
            <person name="Yam J."/>
            <person name="Micallef M.L."/>
            <person name="Liu M."/>
            <person name="Djordjevic S.P."/>
            <person name="Bogema D.R."/>
            <person name="Jenkins C."/>
        </authorList>
    </citation>
    <scope>NUCLEOTIDE SEQUENCE</scope>
    <source>
        <strain evidence="2">Goon Nure</strain>
    </source>
</reference>
<sequence length="181" mass="19102">MNSLFAAFVAVATVSAAPFVLDHNLVSSGSPKLSVFHHVSHVDGTGANAPKLRFLHLVPAASHLSAFSDGLSSAHFSGSEKVHSALKPSSDEKLLELLGLSDCSKFHAALVSFFSVSSGYVLHKYLSWVSGSGSSSLSSLDELVDFVHVHVDLAHKAVFSKLVAKGLSAHLFTHKLLSKLA</sequence>
<dbReference type="Proteomes" id="UP000244811">
    <property type="component" value="Chromosome 3"/>
</dbReference>
<protein>
    <submittedName>
        <fullName evidence="2">Uncharacterized protein</fullName>
    </submittedName>
</protein>
<dbReference type="AlphaFoldDB" id="A0A976MC62"/>
<evidence type="ECO:0000256" key="1">
    <source>
        <dbReference type="SAM" id="SignalP"/>
    </source>
</evidence>
<keyword evidence="1" id="KW-0732">Signal</keyword>
<accession>A0A976MC62</accession>
<gene>
    <name evidence="2" type="ORF">MACK_002476</name>
</gene>
<name>A0A976MC62_THEOR</name>